<dbReference type="PATRIC" id="fig|178606.4.peg.837"/>
<organism evidence="2 3">
    <name type="scientific">Leptospirillum ferriphilum</name>
    <dbReference type="NCBI Taxonomy" id="178606"/>
    <lineage>
        <taxon>Bacteria</taxon>
        <taxon>Pseudomonadati</taxon>
        <taxon>Nitrospirota</taxon>
        <taxon>Nitrospiria</taxon>
        <taxon>Nitrospirales</taxon>
        <taxon>Nitrospiraceae</taxon>
        <taxon>Leptospirillum</taxon>
    </lineage>
</organism>
<feature type="region of interest" description="Disordered" evidence="1">
    <location>
        <begin position="1"/>
        <end position="41"/>
    </location>
</feature>
<dbReference type="EMBL" id="JPGK01000003">
    <property type="protein sequence ID" value="KGA94267.1"/>
    <property type="molecule type" value="Genomic_DNA"/>
</dbReference>
<evidence type="ECO:0000256" key="1">
    <source>
        <dbReference type="SAM" id="MobiDB-lite"/>
    </source>
</evidence>
<proteinExistence type="predicted"/>
<sequence>MTRKQTVDGANVGRKTGRTLNPRRDRSECERDVGSGRKMSG</sequence>
<protein>
    <submittedName>
        <fullName evidence="2">Uncharacterized protein</fullName>
    </submittedName>
</protein>
<evidence type="ECO:0000313" key="2">
    <source>
        <dbReference type="EMBL" id="KGA94267.1"/>
    </source>
</evidence>
<name>A0A094WF49_9BACT</name>
<gene>
    <name evidence="2" type="ORF">LptCag_1030</name>
</gene>
<feature type="compositionally biased region" description="Basic and acidic residues" evidence="1">
    <location>
        <begin position="22"/>
        <end position="35"/>
    </location>
</feature>
<dbReference type="Proteomes" id="UP000029452">
    <property type="component" value="Unassembled WGS sequence"/>
</dbReference>
<accession>A0A094WF49</accession>
<comment type="caution">
    <text evidence="2">The sequence shown here is derived from an EMBL/GenBank/DDBJ whole genome shotgun (WGS) entry which is preliminary data.</text>
</comment>
<dbReference type="AlphaFoldDB" id="A0A094WF49"/>
<reference evidence="2 3" key="1">
    <citation type="submission" date="2014-06" db="EMBL/GenBank/DDBJ databases">
        <title>Draft genome sequence of iron oxidizing acidophile Leptospirillum ferriphilum DSM14647.</title>
        <authorList>
            <person name="Cardenas J.P."/>
            <person name="Lazcano M."/>
            <person name="Ossandon F.J."/>
            <person name="Corbett M."/>
            <person name="Holmes D.S."/>
            <person name="Watkin E."/>
        </authorList>
    </citation>
    <scope>NUCLEOTIDE SEQUENCE [LARGE SCALE GENOMIC DNA]</scope>
    <source>
        <strain evidence="2 3">DSM 14647</strain>
    </source>
</reference>
<evidence type="ECO:0000313" key="3">
    <source>
        <dbReference type="Proteomes" id="UP000029452"/>
    </source>
</evidence>